<evidence type="ECO:0000313" key="4">
    <source>
        <dbReference type="Proteomes" id="UP000316500"/>
    </source>
</evidence>
<feature type="transmembrane region" description="Helical" evidence="2">
    <location>
        <begin position="126"/>
        <end position="146"/>
    </location>
</feature>
<organism evidence="3 4">
    <name type="scientific">Paenarthrobacter nitroguajacolicus</name>
    <name type="common">Arthrobacter nitroguajacolicus</name>
    <dbReference type="NCBI Taxonomy" id="211146"/>
    <lineage>
        <taxon>Bacteria</taxon>
        <taxon>Bacillati</taxon>
        <taxon>Actinomycetota</taxon>
        <taxon>Actinomycetes</taxon>
        <taxon>Micrococcales</taxon>
        <taxon>Micrococcaceae</taxon>
        <taxon>Paenarthrobacter</taxon>
    </lineage>
</organism>
<evidence type="ECO:0000256" key="1">
    <source>
        <dbReference type="SAM" id="MobiDB-lite"/>
    </source>
</evidence>
<feature type="transmembrane region" description="Helical" evidence="2">
    <location>
        <begin position="84"/>
        <end position="105"/>
    </location>
</feature>
<protein>
    <submittedName>
        <fullName evidence="3">Uncharacterized protein</fullName>
    </submittedName>
</protein>
<dbReference type="AlphaFoldDB" id="A0A558GQF8"/>
<dbReference type="RefSeq" id="WP_144652841.1">
    <property type="nucleotide sequence ID" value="NZ_VNFK01000020.1"/>
</dbReference>
<proteinExistence type="predicted"/>
<gene>
    <name evidence="3" type="ORF">FQP90_20125</name>
</gene>
<feature type="transmembrane region" description="Helical" evidence="2">
    <location>
        <begin position="221"/>
        <end position="245"/>
    </location>
</feature>
<sequence>MSEGGGDVRANVAAVDEVAEVPPKAGNAKDETATGPVRAAKPERDSWLPRWLVAHPLYVGWAWTVVWAGLIILDEVVDLAGWTWYLLVLVAALPTLVSTLVVLHATPRSHLRAVDATVLGHFFVRFLALVAAFMVWAASVVMSASISTTVQSVIGDSEKEVTALGFNLMLAAVPLVLSILWMAFIVRCAWFLRRLRGWRQIPVKTRVPKKFLRGRPRLKRVVVGLAHPGLLLVAGLGTSLLALFVDAVELTLNVLD</sequence>
<comment type="caution">
    <text evidence="3">The sequence shown here is derived from an EMBL/GenBank/DDBJ whole genome shotgun (WGS) entry which is preliminary data.</text>
</comment>
<evidence type="ECO:0000256" key="2">
    <source>
        <dbReference type="SAM" id="Phobius"/>
    </source>
</evidence>
<feature type="transmembrane region" description="Helical" evidence="2">
    <location>
        <begin position="166"/>
        <end position="192"/>
    </location>
</feature>
<keyword evidence="2" id="KW-0472">Membrane</keyword>
<dbReference type="OrthoDB" id="4926814at2"/>
<feature type="region of interest" description="Disordered" evidence="1">
    <location>
        <begin position="20"/>
        <end position="40"/>
    </location>
</feature>
<keyword evidence="2" id="KW-1133">Transmembrane helix</keyword>
<accession>A0A558GQF8</accession>
<name>A0A558GQF8_PAENT</name>
<evidence type="ECO:0000313" key="3">
    <source>
        <dbReference type="EMBL" id="TVU59125.1"/>
    </source>
</evidence>
<dbReference type="EMBL" id="VNFK01000020">
    <property type="protein sequence ID" value="TVU59125.1"/>
    <property type="molecule type" value="Genomic_DNA"/>
</dbReference>
<feature type="transmembrane region" description="Helical" evidence="2">
    <location>
        <begin position="51"/>
        <end position="72"/>
    </location>
</feature>
<dbReference type="Proteomes" id="UP000316500">
    <property type="component" value="Unassembled WGS sequence"/>
</dbReference>
<reference evidence="3 4" key="1">
    <citation type="submission" date="2019-07" db="EMBL/GenBank/DDBJ databases">
        <title>Diversity of Bacteria from Kongsfjorden, Arctic.</title>
        <authorList>
            <person name="Yu Y."/>
        </authorList>
    </citation>
    <scope>NUCLEOTIDE SEQUENCE [LARGE SCALE GENOMIC DNA]</scope>
    <source>
        <strain evidence="3 4">SM1928</strain>
    </source>
</reference>
<keyword evidence="2" id="KW-0812">Transmembrane</keyword>